<organism evidence="1 2">
    <name type="scientific">Castor canadensis</name>
    <name type="common">American beaver</name>
    <dbReference type="NCBI Taxonomy" id="51338"/>
    <lineage>
        <taxon>Eukaryota</taxon>
        <taxon>Metazoa</taxon>
        <taxon>Chordata</taxon>
        <taxon>Craniata</taxon>
        <taxon>Vertebrata</taxon>
        <taxon>Euteleostomi</taxon>
        <taxon>Mammalia</taxon>
        <taxon>Eutheria</taxon>
        <taxon>Euarchontoglires</taxon>
        <taxon>Glires</taxon>
        <taxon>Rodentia</taxon>
        <taxon>Castorimorpha</taxon>
        <taxon>Castoridae</taxon>
        <taxon>Castor</taxon>
    </lineage>
</organism>
<accession>A0AC58L7T8</accession>
<dbReference type="Proteomes" id="UP001732720">
    <property type="component" value="Chromosome 16"/>
</dbReference>
<sequence length="91" mass="10534">MDSILISLLWVVFLGTQQVASVTIHLNHHQHNPVQVQKLQKELRRYLTPKIGFEAVRMVTKGVRNKENVKLTKATCLHKLIWKIYGGPQHQ</sequence>
<evidence type="ECO:0000313" key="1">
    <source>
        <dbReference type="Proteomes" id="UP001732720"/>
    </source>
</evidence>
<gene>
    <name evidence="2" type="primary">LOC109680839</name>
</gene>
<dbReference type="RefSeq" id="XP_073913224.1">
    <property type="nucleotide sequence ID" value="XM_074057123.1"/>
</dbReference>
<reference evidence="2" key="1">
    <citation type="submission" date="2025-08" db="UniProtKB">
        <authorList>
            <consortium name="RefSeq"/>
        </authorList>
    </citation>
    <scope>IDENTIFICATION</scope>
</reference>
<protein>
    <submittedName>
        <fullName evidence="2">Uncharacterized protein isoform X1</fullName>
    </submittedName>
</protein>
<evidence type="ECO:0000313" key="2">
    <source>
        <dbReference type="RefSeq" id="XP_073913224.1"/>
    </source>
</evidence>
<name>A0AC58L7T8_CASCN</name>
<keyword evidence="1" id="KW-1185">Reference proteome</keyword>
<proteinExistence type="predicted"/>